<dbReference type="EMBL" id="JACMSC010000017">
    <property type="protein sequence ID" value="KAG6478676.1"/>
    <property type="molecule type" value="Genomic_DNA"/>
</dbReference>
<keyword evidence="1" id="KW-0472">Membrane</keyword>
<dbReference type="Proteomes" id="UP000734854">
    <property type="component" value="Unassembled WGS sequence"/>
</dbReference>
<sequence length="135" mass="15163">MAQKIGKSFRRPGTPSLAQVYADNNVKHPKNYWDYESLNVQCGNHLWHCYETVDQYGVIFLRFCFGLGILHKIRVVRVVTIGGGFLQMLLFMCLCGVIAVKATIGRYKKACNETPRTIGSIKELEKLGPKKGVIG</sequence>
<reference evidence="2 3" key="1">
    <citation type="submission" date="2020-08" db="EMBL/GenBank/DDBJ databases">
        <title>Plant Genome Project.</title>
        <authorList>
            <person name="Zhang R.-G."/>
        </authorList>
    </citation>
    <scope>NUCLEOTIDE SEQUENCE [LARGE SCALE GENOMIC DNA]</scope>
    <source>
        <tissue evidence="2">Rhizome</tissue>
    </source>
</reference>
<keyword evidence="1" id="KW-0812">Transmembrane</keyword>
<feature type="transmembrane region" description="Helical" evidence="1">
    <location>
        <begin position="79"/>
        <end position="100"/>
    </location>
</feature>
<keyword evidence="3" id="KW-1185">Reference proteome</keyword>
<accession>A0A8J5KAI7</accession>
<evidence type="ECO:0000256" key="1">
    <source>
        <dbReference type="SAM" id="Phobius"/>
    </source>
</evidence>
<keyword evidence="1" id="KW-1133">Transmembrane helix</keyword>
<proteinExistence type="predicted"/>
<dbReference type="AlphaFoldDB" id="A0A8J5KAI7"/>
<organism evidence="2 3">
    <name type="scientific">Zingiber officinale</name>
    <name type="common">Ginger</name>
    <name type="synonym">Amomum zingiber</name>
    <dbReference type="NCBI Taxonomy" id="94328"/>
    <lineage>
        <taxon>Eukaryota</taxon>
        <taxon>Viridiplantae</taxon>
        <taxon>Streptophyta</taxon>
        <taxon>Embryophyta</taxon>
        <taxon>Tracheophyta</taxon>
        <taxon>Spermatophyta</taxon>
        <taxon>Magnoliopsida</taxon>
        <taxon>Liliopsida</taxon>
        <taxon>Zingiberales</taxon>
        <taxon>Zingiberaceae</taxon>
        <taxon>Zingiber</taxon>
    </lineage>
</organism>
<comment type="caution">
    <text evidence="2">The sequence shown here is derived from an EMBL/GenBank/DDBJ whole genome shotgun (WGS) entry which is preliminary data.</text>
</comment>
<evidence type="ECO:0000313" key="3">
    <source>
        <dbReference type="Proteomes" id="UP000734854"/>
    </source>
</evidence>
<name>A0A8J5KAI7_ZINOF</name>
<evidence type="ECO:0000313" key="2">
    <source>
        <dbReference type="EMBL" id="KAG6478676.1"/>
    </source>
</evidence>
<protein>
    <submittedName>
        <fullName evidence="2">Uncharacterized protein</fullName>
    </submittedName>
</protein>
<gene>
    <name evidence="2" type="ORF">ZIOFF_062120</name>
</gene>